<evidence type="ECO:0000256" key="4">
    <source>
        <dbReference type="ARBA" id="ARBA00022692"/>
    </source>
</evidence>
<evidence type="ECO:0000256" key="9">
    <source>
        <dbReference type="SAM" id="Phobius"/>
    </source>
</evidence>
<evidence type="ECO:0000313" key="12">
    <source>
        <dbReference type="EMBL" id="SEN87088.1"/>
    </source>
</evidence>
<dbReference type="FunFam" id="3.40.50.300:FF:000221">
    <property type="entry name" value="Multidrug ABC transporter ATP-binding protein"/>
    <property type="match status" value="1"/>
</dbReference>
<evidence type="ECO:0000256" key="1">
    <source>
        <dbReference type="ARBA" id="ARBA00004651"/>
    </source>
</evidence>
<dbReference type="InterPro" id="IPR027417">
    <property type="entry name" value="P-loop_NTPase"/>
</dbReference>
<dbReference type="Pfam" id="PF00005">
    <property type="entry name" value="ABC_tran"/>
    <property type="match status" value="1"/>
</dbReference>
<dbReference type="AlphaFoldDB" id="A0A1H8K3V2"/>
<dbReference type="GO" id="GO:0005886">
    <property type="term" value="C:plasma membrane"/>
    <property type="evidence" value="ECO:0007669"/>
    <property type="project" value="UniProtKB-SubCell"/>
</dbReference>
<keyword evidence="3" id="KW-1003">Cell membrane</keyword>
<keyword evidence="4 9" id="KW-0812">Transmembrane</keyword>
<dbReference type="GO" id="GO:0016887">
    <property type="term" value="F:ATP hydrolysis activity"/>
    <property type="evidence" value="ECO:0007669"/>
    <property type="project" value="InterPro"/>
</dbReference>
<evidence type="ECO:0000256" key="2">
    <source>
        <dbReference type="ARBA" id="ARBA00022448"/>
    </source>
</evidence>
<dbReference type="InterPro" id="IPR011527">
    <property type="entry name" value="ABC1_TM_dom"/>
</dbReference>
<dbReference type="InterPro" id="IPR003439">
    <property type="entry name" value="ABC_transporter-like_ATP-bd"/>
</dbReference>
<accession>A0A1H8K3V2</accession>
<keyword evidence="7 9" id="KW-1133">Transmembrane helix</keyword>
<dbReference type="PROSITE" id="PS50929">
    <property type="entry name" value="ABC_TM1F"/>
    <property type="match status" value="1"/>
</dbReference>
<dbReference type="CDD" id="cd18548">
    <property type="entry name" value="ABC_6TM_Tm287_like"/>
    <property type="match status" value="1"/>
</dbReference>
<dbReference type="InterPro" id="IPR003593">
    <property type="entry name" value="AAA+_ATPase"/>
</dbReference>
<sequence>MKVLSLLKPYRIPMAIAISLMLVELAVELWQPLLMAQIIDEGIVKNDLHTVKKYGVIMLGISLVALIAGVVNSFFAAYASQNFGFDIRKNLYEKVQSFSFANFNKYPTSSLITRMTNDVNQLQMTLFMSLRIALRAPLLVIGGIILAMTVNVKLALAFILIIPPLFVFLVWIMKKSTRLFKIVQERLDQVNGVMRENLVGIRLIRAFSRGAHEAKRFFGSNQELMNRTAYALRVTEVVIPVLLLFMNMTVLAVLWFGNIEIQNGTVTVGQVVAVVNYSARITTAFSMFSWIIMVYSRAMASTSRVEEILITEADLKDGNTKLKGEDSAGGRIEFKDVSFRYPDTQTDVLRDLSFHANPGETVALLGATGSGKSSLFQLIPRLYDPTRGKVELDGVDIRTLEFDHLRKQIGYVPQEAVLFTGTVKENLAWGKEDATIQEMINATTDAQIHETIEALPNNYEAMLGQKGVNLSGGQKQRLSIARALIKKPRILLLDDSTSALDLKTEATLLAALKQYKCTTLIITQKISTAKEADKILLLEDGEIIATGSHDQLMEQSRLYQKIHQSQLGLAESS</sequence>
<dbReference type="SUPFAM" id="SSF52540">
    <property type="entry name" value="P-loop containing nucleoside triphosphate hydrolases"/>
    <property type="match status" value="1"/>
</dbReference>
<keyword evidence="6 12" id="KW-0067">ATP-binding</keyword>
<dbReference type="Gene3D" id="1.20.1560.10">
    <property type="entry name" value="ABC transporter type 1, transmembrane domain"/>
    <property type="match status" value="1"/>
</dbReference>
<dbReference type="PANTHER" id="PTHR43394:SF1">
    <property type="entry name" value="ATP-BINDING CASSETTE SUB-FAMILY B MEMBER 10, MITOCHONDRIAL"/>
    <property type="match status" value="1"/>
</dbReference>
<feature type="transmembrane region" description="Helical" evidence="9">
    <location>
        <begin position="154"/>
        <end position="172"/>
    </location>
</feature>
<dbReference type="InterPro" id="IPR017871">
    <property type="entry name" value="ABC_transporter-like_CS"/>
</dbReference>
<feature type="transmembrane region" description="Helical" evidence="9">
    <location>
        <begin position="54"/>
        <end position="79"/>
    </location>
</feature>
<name>A0A1H8K3V2_9BACI</name>
<dbReference type="EMBL" id="FOBW01000024">
    <property type="protein sequence ID" value="SEN87088.1"/>
    <property type="molecule type" value="Genomic_DNA"/>
</dbReference>
<dbReference type="Proteomes" id="UP000198553">
    <property type="component" value="Unassembled WGS sequence"/>
</dbReference>
<dbReference type="InterPro" id="IPR036640">
    <property type="entry name" value="ABC1_TM_sf"/>
</dbReference>
<evidence type="ECO:0000259" key="10">
    <source>
        <dbReference type="PROSITE" id="PS50893"/>
    </source>
</evidence>
<comment type="subcellular location">
    <subcellularLocation>
        <location evidence="1">Cell membrane</location>
        <topology evidence="1">Multi-pass membrane protein</topology>
    </subcellularLocation>
</comment>
<keyword evidence="8 9" id="KW-0472">Membrane</keyword>
<dbReference type="OrthoDB" id="9770415at2"/>
<evidence type="ECO:0000256" key="8">
    <source>
        <dbReference type="ARBA" id="ARBA00023136"/>
    </source>
</evidence>
<feature type="transmembrane region" description="Helical" evidence="9">
    <location>
        <begin position="132"/>
        <end position="148"/>
    </location>
</feature>
<dbReference type="STRING" id="930146.SAMN05192533_12415"/>
<dbReference type="PANTHER" id="PTHR43394">
    <property type="entry name" value="ATP-DEPENDENT PERMEASE MDL1, MITOCHONDRIAL"/>
    <property type="match status" value="1"/>
</dbReference>
<evidence type="ECO:0000256" key="7">
    <source>
        <dbReference type="ARBA" id="ARBA00022989"/>
    </source>
</evidence>
<dbReference type="Pfam" id="PF00664">
    <property type="entry name" value="ABC_membrane"/>
    <property type="match status" value="1"/>
</dbReference>
<dbReference type="PROSITE" id="PS50893">
    <property type="entry name" value="ABC_TRANSPORTER_2"/>
    <property type="match status" value="1"/>
</dbReference>
<proteinExistence type="predicted"/>
<evidence type="ECO:0000256" key="5">
    <source>
        <dbReference type="ARBA" id="ARBA00022741"/>
    </source>
</evidence>
<evidence type="ECO:0000256" key="6">
    <source>
        <dbReference type="ARBA" id="ARBA00022840"/>
    </source>
</evidence>
<protein>
    <submittedName>
        <fullName evidence="12">ATP-binding cassette, subfamily B</fullName>
    </submittedName>
</protein>
<evidence type="ECO:0000256" key="3">
    <source>
        <dbReference type="ARBA" id="ARBA00022475"/>
    </source>
</evidence>
<feature type="transmembrane region" description="Helical" evidence="9">
    <location>
        <begin position="237"/>
        <end position="257"/>
    </location>
</feature>
<organism evidence="12 13">
    <name type="scientific">Mesobacillus persicus</name>
    <dbReference type="NCBI Taxonomy" id="930146"/>
    <lineage>
        <taxon>Bacteria</taxon>
        <taxon>Bacillati</taxon>
        <taxon>Bacillota</taxon>
        <taxon>Bacilli</taxon>
        <taxon>Bacillales</taxon>
        <taxon>Bacillaceae</taxon>
        <taxon>Mesobacillus</taxon>
    </lineage>
</organism>
<gene>
    <name evidence="12" type="ORF">SAMN05192533_12415</name>
</gene>
<dbReference type="SMART" id="SM00382">
    <property type="entry name" value="AAA"/>
    <property type="match status" value="1"/>
</dbReference>
<reference evidence="13" key="1">
    <citation type="submission" date="2016-10" db="EMBL/GenBank/DDBJ databases">
        <authorList>
            <person name="Varghese N."/>
            <person name="Submissions S."/>
        </authorList>
    </citation>
    <scope>NUCLEOTIDE SEQUENCE [LARGE SCALE GENOMIC DNA]</scope>
    <source>
        <strain evidence="13">B48,IBRC-M 10115,DSM 25386,CECT 8001</strain>
    </source>
</reference>
<dbReference type="InterPro" id="IPR039421">
    <property type="entry name" value="Type_1_exporter"/>
</dbReference>
<evidence type="ECO:0000259" key="11">
    <source>
        <dbReference type="PROSITE" id="PS50929"/>
    </source>
</evidence>
<keyword evidence="5" id="KW-0547">Nucleotide-binding</keyword>
<keyword evidence="2" id="KW-0813">Transport</keyword>
<dbReference type="GO" id="GO:0005524">
    <property type="term" value="F:ATP binding"/>
    <property type="evidence" value="ECO:0007669"/>
    <property type="project" value="UniProtKB-KW"/>
</dbReference>
<dbReference type="SUPFAM" id="SSF90123">
    <property type="entry name" value="ABC transporter transmembrane region"/>
    <property type="match status" value="1"/>
</dbReference>
<dbReference type="GO" id="GO:0015421">
    <property type="term" value="F:ABC-type oligopeptide transporter activity"/>
    <property type="evidence" value="ECO:0007669"/>
    <property type="project" value="TreeGrafter"/>
</dbReference>
<dbReference type="Gene3D" id="3.40.50.300">
    <property type="entry name" value="P-loop containing nucleotide triphosphate hydrolases"/>
    <property type="match status" value="1"/>
</dbReference>
<dbReference type="RefSeq" id="WP_090750192.1">
    <property type="nucleotide sequence ID" value="NZ_FOBW01000024.1"/>
</dbReference>
<dbReference type="PROSITE" id="PS00211">
    <property type="entry name" value="ABC_TRANSPORTER_1"/>
    <property type="match status" value="1"/>
</dbReference>
<evidence type="ECO:0000313" key="13">
    <source>
        <dbReference type="Proteomes" id="UP000198553"/>
    </source>
</evidence>
<feature type="transmembrane region" description="Helical" evidence="9">
    <location>
        <begin position="277"/>
        <end position="295"/>
    </location>
</feature>
<feature type="transmembrane region" description="Helical" evidence="9">
    <location>
        <begin position="12"/>
        <end position="34"/>
    </location>
</feature>
<feature type="domain" description="ABC transporter" evidence="10">
    <location>
        <begin position="332"/>
        <end position="565"/>
    </location>
</feature>
<feature type="domain" description="ABC transmembrane type-1" evidence="11">
    <location>
        <begin position="15"/>
        <end position="297"/>
    </location>
</feature>
<keyword evidence="13" id="KW-1185">Reference proteome</keyword>